<evidence type="ECO:0000313" key="7">
    <source>
        <dbReference type="Proteomes" id="UP000013270"/>
    </source>
</evidence>
<proteinExistence type="predicted"/>
<evidence type="ECO:0000256" key="4">
    <source>
        <dbReference type="ARBA" id="ARBA00023026"/>
    </source>
</evidence>
<dbReference type="InterPro" id="IPR006914">
    <property type="entry name" value="VENN_dom"/>
</dbReference>
<evidence type="ECO:0000313" key="6">
    <source>
        <dbReference type="EMBL" id="ENV22793.1"/>
    </source>
</evidence>
<keyword evidence="4" id="KW-0843">Virulence</keyword>
<evidence type="ECO:0000256" key="1">
    <source>
        <dbReference type="ARBA" id="ARBA00004219"/>
    </source>
</evidence>
<evidence type="ECO:0000256" key="2">
    <source>
        <dbReference type="ARBA" id="ARBA00022656"/>
    </source>
</evidence>
<organism evidence="6 7">
    <name type="scientific">Acinetobacter bereziniae NIPH 3</name>
    <dbReference type="NCBI Taxonomy" id="1217651"/>
    <lineage>
        <taxon>Bacteria</taxon>
        <taxon>Pseudomonadati</taxon>
        <taxon>Pseudomonadota</taxon>
        <taxon>Gammaproteobacteria</taxon>
        <taxon>Moraxellales</taxon>
        <taxon>Moraxellaceae</taxon>
        <taxon>Acinetobacter</taxon>
    </lineage>
</organism>
<evidence type="ECO:0000256" key="3">
    <source>
        <dbReference type="ARBA" id="ARBA00022913"/>
    </source>
</evidence>
<sequence>MTKSGINTSNITIRDEQGQQALTGKTAEQIKSDILTSVTTDTARENSGALKNNFDKDKVQSEINLQMEVTKNFDANRQEAKAEINKKIDDAKKENQAIIDKQKQGLSLSDQEQTQLNAYNDKVVNYQKLGVLLDSVATGLSAPTSSGLGIATATLSPVASYEIGQYFKSKDAEGSTAHILAHTVLGAAVAAAGGNDALTAGLSAGGAEAAAPKLAKYLYGKDAKDLTADEKSTISAITGLVASGVGATTGDVSNTVQSGNVAQNAVENNDFSVPYGNTNWAQGVDSLISDAKKKGLSDKEIQELLQSYKQPDAKQGREYIEGLTKGSVELAVTSIVPELAIQKLTPIVVTASKSSWFTGVLDTFKGWFGKGDEVVPELSNINTTPIAKEGLLDNLASQMQKPIVNDKKLQNIANDLYRENAKIGNGSTGAAVRYENETGEAVGSKLHTQKANDYSEGLKEWIIKNPNASTNDKMAAEQMLRDLQNALNGK</sequence>
<dbReference type="EMBL" id="APPK01000024">
    <property type="protein sequence ID" value="ENV22793.1"/>
    <property type="molecule type" value="Genomic_DNA"/>
</dbReference>
<dbReference type="Pfam" id="PF04829">
    <property type="entry name" value="PT-VENN"/>
    <property type="match status" value="1"/>
</dbReference>
<protein>
    <recommendedName>
        <fullName evidence="5">VENN motif-containing domain-containing protein</fullName>
    </recommendedName>
</protein>
<feature type="domain" description="VENN motif-containing" evidence="5">
    <location>
        <begin position="224"/>
        <end position="269"/>
    </location>
</feature>
<comment type="subcellular location">
    <subcellularLocation>
        <location evidence="1">Target cell</location>
        <location evidence="1">Target cell cytoplasm</location>
    </subcellularLocation>
</comment>
<keyword evidence="3" id="KW-1266">Target cell cytoplasm</keyword>
<dbReference type="HOGENOM" id="CLU_556252_0_0_6"/>
<evidence type="ECO:0000259" key="5">
    <source>
        <dbReference type="Pfam" id="PF04829"/>
    </source>
</evidence>
<reference evidence="6 7" key="1">
    <citation type="submission" date="2013-02" db="EMBL/GenBank/DDBJ databases">
        <title>The Genome Sequence of Acinetobacter bereziniae NIPH 3.</title>
        <authorList>
            <consortium name="The Broad Institute Genome Sequencing Platform"/>
            <consortium name="The Broad Institute Genome Sequencing Center for Infectious Disease"/>
            <person name="Cerqueira G."/>
            <person name="Feldgarden M."/>
            <person name="Courvalin P."/>
            <person name="Perichon B."/>
            <person name="Grillot-Courvalin C."/>
            <person name="Clermont D."/>
            <person name="Rocha E."/>
            <person name="Yoon E.-J."/>
            <person name="Nemec A."/>
            <person name="Walker B."/>
            <person name="Young S.K."/>
            <person name="Zeng Q."/>
            <person name="Gargeya S."/>
            <person name="Fitzgerald M."/>
            <person name="Haas B."/>
            <person name="Abouelleil A."/>
            <person name="Alvarado L."/>
            <person name="Arachchi H.M."/>
            <person name="Berlin A.M."/>
            <person name="Chapman S.B."/>
            <person name="Dewar J."/>
            <person name="Goldberg J."/>
            <person name="Griggs A."/>
            <person name="Gujja S."/>
            <person name="Hansen M."/>
            <person name="Howarth C."/>
            <person name="Imamovic A."/>
            <person name="Larimer J."/>
            <person name="McCowan C."/>
            <person name="Murphy C."/>
            <person name="Neiman D."/>
            <person name="Pearson M."/>
            <person name="Priest M."/>
            <person name="Roberts A."/>
            <person name="Saif S."/>
            <person name="Shea T."/>
            <person name="Sisk P."/>
            <person name="Sykes S."/>
            <person name="Wortman J."/>
            <person name="Nusbaum C."/>
            <person name="Birren B."/>
        </authorList>
    </citation>
    <scope>NUCLEOTIDE SEQUENCE [LARGE SCALE GENOMIC DNA]</scope>
    <source>
        <strain evidence="6 7">NIPH 3</strain>
    </source>
</reference>
<keyword evidence="2" id="KW-0800">Toxin</keyword>
<dbReference type="GO" id="GO:0090729">
    <property type="term" value="F:toxin activity"/>
    <property type="evidence" value="ECO:0007669"/>
    <property type="project" value="UniProtKB-KW"/>
</dbReference>
<dbReference type="PATRIC" id="fig|1217651.3.peg.1012"/>
<dbReference type="AlphaFoldDB" id="N8YT95"/>
<gene>
    <name evidence="6" type="ORF">F963_01043</name>
</gene>
<name>N8YT95_ACIBZ</name>
<comment type="caution">
    <text evidence="6">The sequence shown here is derived from an EMBL/GenBank/DDBJ whole genome shotgun (WGS) entry which is preliminary data.</text>
</comment>
<accession>N8YT95</accession>
<dbReference type="Proteomes" id="UP000013270">
    <property type="component" value="Unassembled WGS sequence"/>
</dbReference>